<keyword evidence="2" id="KW-0040">ANK repeat</keyword>
<feature type="region of interest" description="Disordered" evidence="3">
    <location>
        <begin position="1"/>
        <end position="91"/>
    </location>
</feature>
<comment type="caution">
    <text evidence="5">The sequence shown here is derived from an EMBL/GenBank/DDBJ whole genome shotgun (WGS) entry which is preliminary data.</text>
</comment>
<dbReference type="SMART" id="SM00248">
    <property type="entry name" value="ANK"/>
    <property type="match status" value="6"/>
</dbReference>
<feature type="domain" description="Nephrocystin 3-like N-terminal" evidence="4">
    <location>
        <begin position="361"/>
        <end position="525"/>
    </location>
</feature>
<evidence type="ECO:0000256" key="1">
    <source>
        <dbReference type="ARBA" id="ARBA00022737"/>
    </source>
</evidence>
<dbReference type="PANTHER" id="PTHR10039:SF15">
    <property type="entry name" value="NACHT DOMAIN-CONTAINING PROTEIN"/>
    <property type="match status" value="1"/>
</dbReference>
<accession>A0ABQ9NQM1</accession>
<name>A0ABQ9NQM1_9PEZI</name>
<dbReference type="PROSITE" id="PS50088">
    <property type="entry name" value="ANK_REPEAT"/>
    <property type="match status" value="6"/>
</dbReference>
<dbReference type="Pfam" id="PF24883">
    <property type="entry name" value="NPHP3_N"/>
    <property type="match status" value="1"/>
</dbReference>
<feature type="repeat" description="ANK" evidence="2">
    <location>
        <begin position="787"/>
        <end position="819"/>
    </location>
</feature>
<feature type="repeat" description="ANK" evidence="2">
    <location>
        <begin position="820"/>
        <end position="852"/>
    </location>
</feature>
<dbReference type="Gene3D" id="1.25.40.20">
    <property type="entry name" value="Ankyrin repeat-containing domain"/>
    <property type="match status" value="1"/>
</dbReference>
<proteinExistence type="predicted"/>
<organism evidence="5 6">
    <name type="scientific">Coniosporium apollinis</name>
    <dbReference type="NCBI Taxonomy" id="61459"/>
    <lineage>
        <taxon>Eukaryota</taxon>
        <taxon>Fungi</taxon>
        <taxon>Dikarya</taxon>
        <taxon>Ascomycota</taxon>
        <taxon>Pezizomycotina</taxon>
        <taxon>Dothideomycetes</taxon>
        <taxon>Dothideomycetes incertae sedis</taxon>
        <taxon>Coniosporium</taxon>
    </lineage>
</organism>
<dbReference type="Pfam" id="PF12796">
    <property type="entry name" value="Ank_2"/>
    <property type="match status" value="3"/>
</dbReference>
<dbReference type="PANTHER" id="PTHR10039">
    <property type="entry name" value="AMELOGENIN"/>
    <property type="match status" value="1"/>
</dbReference>
<evidence type="ECO:0000313" key="6">
    <source>
        <dbReference type="Proteomes" id="UP001172684"/>
    </source>
</evidence>
<evidence type="ECO:0000313" key="5">
    <source>
        <dbReference type="EMBL" id="KAJ9664592.1"/>
    </source>
</evidence>
<dbReference type="SUPFAM" id="SSF52540">
    <property type="entry name" value="P-loop containing nucleoside triphosphate hydrolases"/>
    <property type="match status" value="1"/>
</dbReference>
<feature type="compositionally biased region" description="Pro residues" evidence="3">
    <location>
        <begin position="59"/>
        <end position="89"/>
    </location>
</feature>
<feature type="repeat" description="ANK" evidence="2">
    <location>
        <begin position="886"/>
        <end position="918"/>
    </location>
</feature>
<evidence type="ECO:0000259" key="4">
    <source>
        <dbReference type="Pfam" id="PF24883"/>
    </source>
</evidence>
<feature type="repeat" description="ANK" evidence="2">
    <location>
        <begin position="853"/>
        <end position="885"/>
    </location>
</feature>
<keyword evidence="6" id="KW-1185">Reference proteome</keyword>
<dbReference type="EMBL" id="JAPDRL010000036">
    <property type="protein sequence ID" value="KAJ9664592.1"/>
    <property type="molecule type" value="Genomic_DNA"/>
</dbReference>
<gene>
    <name evidence="5" type="ORF">H2201_005104</name>
</gene>
<evidence type="ECO:0000256" key="2">
    <source>
        <dbReference type="PROSITE-ProRule" id="PRU00023"/>
    </source>
</evidence>
<protein>
    <recommendedName>
        <fullName evidence="4">Nephrocystin 3-like N-terminal domain-containing protein</fullName>
    </recommendedName>
</protein>
<keyword evidence="1" id="KW-0677">Repeat</keyword>
<dbReference type="Proteomes" id="UP001172684">
    <property type="component" value="Unassembled WGS sequence"/>
</dbReference>
<dbReference type="InterPro" id="IPR056884">
    <property type="entry name" value="NPHP3-like_N"/>
</dbReference>
<feature type="compositionally biased region" description="Low complexity" evidence="3">
    <location>
        <begin position="32"/>
        <end position="58"/>
    </location>
</feature>
<dbReference type="InterPro" id="IPR002110">
    <property type="entry name" value="Ankyrin_rpt"/>
</dbReference>
<reference evidence="5" key="1">
    <citation type="submission" date="2022-10" db="EMBL/GenBank/DDBJ databases">
        <title>Culturing micro-colonial fungi from biological soil crusts in the Mojave desert and describing Neophaeococcomyces mojavensis, and introducing the new genera and species Taxawa tesnikishii.</title>
        <authorList>
            <person name="Kurbessoian T."/>
            <person name="Stajich J.E."/>
        </authorList>
    </citation>
    <scope>NUCLEOTIDE SEQUENCE</scope>
    <source>
        <strain evidence="5">TK_1</strain>
    </source>
</reference>
<dbReference type="SUPFAM" id="SSF48403">
    <property type="entry name" value="Ankyrin repeat"/>
    <property type="match status" value="1"/>
</dbReference>
<dbReference type="InterPro" id="IPR036770">
    <property type="entry name" value="Ankyrin_rpt-contain_sf"/>
</dbReference>
<dbReference type="Gene3D" id="3.40.50.300">
    <property type="entry name" value="P-loop containing nucleotide triphosphate hydrolases"/>
    <property type="match status" value="1"/>
</dbReference>
<feature type="repeat" description="ANK" evidence="2">
    <location>
        <begin position="754"/>
        <end position="786"/>
    </location>
</feature>
<dbReference type="InterPro" id="IPR027417">
    <property type="entry name" value="P-loop_NTPase"/>
</dbReference>
<feature type="repeat" description="ANK" evidence="2">
    <location>
        <begin position="919"/>
        <end position="951"/>
    </location>
</feature>
<evidence type="ECO:0000256" key="3">
    <source>
        <dbReference type="SAM" id="MobiDB-lite"/>
    </source>
</evidence>
<dbReference type="PROSITE" id="PS50297">
    <property type="entry name" value="ANK_REP_REGION"/>
    <property type="match status" value="4"/>
</dbReference>
<sequence length="962" mass="106626">MSSPPPNNAPGAQVKMRKRDRWLGRTISQRLQSTQQAPPAAPSPSSSSISLQKPVVSAPAPPVSPQLPAVVPPPPPSSPLSPPGSPTPAPVAQGFAAIIGAKRNRALETAIERHIQQLPEAEKDAFRVAGTTEDNLLSRVADWDEAHKRESHFRPRAPALSKFLTFLERFMGGVAIGAQSNPDISCIVVGAVRVVIDLAVQFVTFFEKLTDMLGHFEDWLAPLAEYSKASRDVDLIHETVAKVYGDLLHFCSGARRVFLGSDGNPRPRTSLRIFLRVQWEPFETSFGSIERELQHHLNVVRHSAQAIQLNDSRRAELQAEMERQRIRQKENVAERESFLNWISKIDFDKIHDDVYATKHPGTGDWLLRTQEFGDWLRSPNSTVLWCHGKPGAGKTVLASNVLEYITDFTVKRGMRRETGVSFAYYNYRSPEFGDSSLIVSAFIKQLCRKKDTVPPSLLKLKHDSLAPSTATAQGLFIELARAFDEVFVIIDALDECPRDERHQILKFICEAGKSLPCAKIFVTSRRENDIVTAFKDNNIPTIEIKAENVAEDIRLFVENQVDLLRKGVHGKKLFLNSSALADKIIATLTNKAEGMFLWVKLQLESLCRISQARKDRLIEEALHTLPRGLDATYRRIIDQIDSQEGYMKDLALKCFMWVLYSKTPLRTQELRHALAISDTCKCREDLELDDIDVILDACANLFVEEYHGIRPIHYSVQEFFTNPPAGVLQKSCLKQIGEPDFVHTRLARWAGLKPPQYALHLACFAGLIEAATRLVEEGVDINESDEKGTGPLYYALDNKHIHIVELLLGNGADVNVQGGHFGNALQAASSNSNKEVVELLLSKGADVNAQGGEYSNALQVASYYGYREVVELLLSNSADVNAQGGYYGNALQAASSNSNKEVVELLLSEGADVNALGGYYGNALHAASERGRRDVVDLLVSWGAHDSEADSEGIDDDGEDDQ</sequence>